<dbReference type="AlphaFoldDB" id="A0A8H3FFW8"/>
<dbReference type="Proteomes" id="UP000664521">
    <property type="component" value="Unassembled WGS sequence"/>
</dbReference>
<keyword evidence="1" id="KW-0560">Oxidoreductase</keyword>
<dbReference type="InterPro" id="IPR025337">
    <property type="entry name" value="Questin_oxidase-like"/>
</dbReference>
<name>A0A8H3FFW8_9LECA</name>
<dbReference type="EMBL" id="CAJPDS010000032">
    <property type="protein sequence ID" value="CAF9922935.1"/>
    <property type="molecule type" value="Genomic_DNA"/>
</dbReference>
<evidence type="ECO:0000256" key="1">
    <source>
        <dbReference type="ARBA" id="ARBA00023002"/>
    </source>
</evidence>
<comment type="caution">
    <text evidence="2">The sequence shown here is derived from an EMBL/GenBank/DDBJ whole genome shotgun (WGS) entry which is preliminary data.</text>
</comment>
<evidence type="ECO:0000313" key="3">
    <source>
        <dbReference type="Proteomes" id="UP000664521"/>
    </source>
</evidence>
<protein>
    <recommendedName>
        <fullName evidence="4">Oxidoreductase AflY</fullName>
    </recommendedName>
</protein>
<dbReference type="Pfam" id="PF14027">
    <property type="entry name" value="Questin_oxidase"/>
    <property type="match status" value="1"/>
</dbReference>
<sequence length="385" mass="44374">MSFESDSILELHHIVHHVLTLYALGASPEQIQSHYNNNKSYQRPPQPLDDKVVQDLNDYKKFQQYLGNEKYYHDYLVFFGREIDKKGYEKVINEYLLKGFLHPIIHLGFALEFNQPALVAEALAQAAAHDTYMSKFFLPAEKAAATEERSKSLVELLDEIRADQKLSTAAHWNDGNKIRDGILIRAPDEMITYASQYKVSENELEEKTAEMTNAAVYFTGGAQHPPKQVKIDFYYMHCVNCSIFFSVFLKAPWISDKNKVRLLEWKGRNDLALYASRRSPKPLLDEIQNYKPVKPQQSSWDAVIERMISHEDDGHGIKLVRAIRHGQEICKPYDGKPSFRVRNGMWDKLGNIAIDSVENSGDTWVRSAGFDEAWENFEDRPRAQL</sequence>
<dbReference type="OrthoDB" id="10004862at2759"/>
<keyword evidence="3" id="KW-1185">Reference proteome</keyword>
<accession>A0A8H3FFW8</accession>
<dbReference type="GO" id="GO:0016491">
    <property type="term" value="F:oxidoreductase activity"/>
    <property type="evidence" value="ECO:0007669"/>
    <property type="project" value="UniProtKB-KW"/>
</dbReference>
<dbReference type="PANTHER" id="PTHR35870">
    <property type="entry name" value="PROTEIN, PUTATIVE (AFU_ORTHOLOGUE AFUA_5G03330)-RELATED"/>
    <property type="match status" value="1"/>
</dbReference>
<reference evidence="2" key="1">
    <citation type="submission" date="2021-03" db="EMBL/GenBank/DDBJ databases">
        <authorList>
            <person name="Tagirdzhanova G."/>
        </authorList>
    </citation>
    <scope>NUCLEOTIDE SEQUENCE</scope>
</reference>
<evidence type="ECO:0008006" key="4">
    <source>
        <dbReference type="Google" id="ProtNLM"/>
    </source>
</evidence>
<organism evidence="2 3">
    <name type="scientific">Heterodermia speciosa</name>
    <dbReference type="NCBI Taxonomy" id="116794"/>
    <lineage>
        <taxon>Eukaryota</taxon>
        <taxon>Fungi</taxon>
        <taxon>Dikarya</taxon>
        <taxon>Ascomycota</taxon>
        <taxon>Pezizomycotina</taxon>
        <taxon>Lecanoromycetes</taxon>
        <taxon>OSLEUM clade</taxon>
        <taxon>Lecanoromycetidae</taxon>
        <taxon>Caliciales</taxon>
        <taxon>Physciaceae</taxon>
        <taxon>Heterodermia</taxon>
    </lineage>
</organism>
<gene>
    <name evidence="2" type="ORF">HETSPECPRED_005195</name>
</gene>
<evidence type="ECO:0000313" key="2">
    <source>
        <dbReference type="EMBL" id="CAF9922935.1"/>
    </source>
</evidence>
<dbReference type="PANTHER" id="PTHR35870:SF1">
    <property type="entry name" value="PROTEIN, PUTATIVE (AFU_ORTHOLOGUE AFUA_5G03330)-RELATED"/>
    <property type="match status" value="1"/>
</dbReference>
<proteinExistence type="predicted"/>